<keyword evidence="1" id="KW-1133">Transmembrane helix</keyword>
<feature type="transmembrane region" description="Helical" evidence="1">
    <location>
        <begin position="18"/>
        <end position="46"/>
    </location>
</feature>
<name>A0ABW1IV78_9BACL</name>
<gene>
    <name evidence="2" type="ORF">ACFPXP_21700</name>
</gene>
<comment type="caution">
    <text evidence="2">The sequence shown here is derived from an EMBL/GenBank/DDBJ whole genome shotgun (WGS) entry which is preliminary data.</text>
</comment>
<keyword evidence="1" id="KW-0472">Membrane</keyword>
<reference evidence="3" key="1">
    <citation type="journal article" date="2019" name="Int. J. Syst. Evol. Microbiol.">
        <title>The Global Catalogue of Microorganisms (GCM) 10K type strain sequencing project: providing services to taxonomists for standard genome sequencing and annotation.</title>
        <authorList>
            <consortium name="The Broad Institute Genomics Platform"/>
            <consortium name="The Broad Institute Genome Sequencing Center for Infectious Disease"/>
            <person name="Wu L."/>
            <person name="Ma J."/>
        </authorList>
    </citation>
    <scope>NUCLEOTIDE SEQUENCE [LARGE SCALE GENOMIC DNA]</scope>
    <source>
        <strain evidence="3">CCM 8749</strain>
    </source>
</reference>
<feature type="transmembrane region" description="Helical" evidence="1">
    <location>
        <begin position="52"/>
        <end position="71"/>
    </location>
</feature>
<dbReference type="EMBL" id="JBHSQV010000186">
    <property type="protein sequence ID" value="MFC5989027.1"/>
    <property type="molecule type" value="Genomic_DNA"/>
</dbReference>
<feature type="transmembrane region" description="Helical" evidence="1">
    <location>
        <begin position="324"/>
        <end position="345"/>
    </location>
</feature>
<feature type="transmembrane region" description="Helical" evidence="1">
    <location>
        <begin position="299"/>
        <end position="317"/>
    </location>
</feature>
<dbReference type="Proteomes" id="UP001596250">
    <property type="component" value="Unassembled WGS sequence"/>
</dbReference>
<evidence type="ECO:0000256" key="1">
    <source>
        <dbReference type="SAM" id="Phobius"/>
    </source>
</evidence>
<evidence type="ECO:0000313" key="3">
    <source>
        <dbReference type="Proteomes" id="UP001596250"/>
    </source>
</evidence>
<organism evidence="2 3">
    <name type="scientific">Marinicrinis lubricantis</name>
    <dbReference type="NCBI Taxonomy" id="2086470"/>
    <lineage>
        <taxon>Bacteria</taxon>
        <taxon>Bacillati</taxon>
        <taxon>Bacillota</taxon>
        <taxon>Bacilli</taxon>
        <taxon>Bacillales</taxon>
        <taxon>Paenibacillaceae</taxon>
    </lineage>
</organism>
<proteinExistence type="predicted"/>
<keyword evidence="1" id="KW-0812">Transmembrane</keyword>
<accession>A0ABW1IV78</accession>
<keyword evidence="3" id="KW-1185">Reference proteome</keyword>
<protein>
    <submittedName>
        <fullName evidence="2">Uncharacterized protein</fullName>
    </submittedName>
</protein>
<feature type="transmembrane region" description="Helical" evidence="1">
    <location>
        <begin position="357"/>
        <end position="375"/>
    </location>
</feature>
<feature type="transmembrane region" description="Helical" evidence="1">
    <location>
        <begin position="268"/>
        <end position="287"/>
    </location>
</feature>
<sequence>METGATIHVQQQRRMEPFYWILTFEVFTLVLLFGISLIVGPVWLYVVFKSSWLLLLLLLIPIGIWVVKLSLQQLKRRIWHNRHLNAYRLEADRIDIQEWTPYEPQPVFGRIDLHKVNKVICGKYAAQNHYAYKSSGWHERQARIHLLPVLYIIYSEYLGEPKIVPIHFYEDDGINRWLAAFSGKGVPLSFSSTLLGDHPDPEQLRSLMIDESLIDFEFSGNIYRQMDELIEASTDKLYALQEQTVMEAGSAETGPLVIRPKKSGFGSWLAASLPAIALQVGGLFGLVLLAEHDVIDHDNFGLCFALLGMTEFVYLWMQKRRHPLHMLWFMLMIFVVMTFTGTALAERGLIADEMTTTAIGTVILYVVLVWLPYWLMRYIKPSPKQPYRNEKAGG</sequence>
<evidence type="ECO:0000313" key="2">
    <source>
        <dbReference type="EMBL" id="MFC5989027.1"/>
    </source>
</evidence>
<dbReference type="RefSeq" id="WP_379896573.1">
    <property type="nucleotide sequence ID" value="NZ_CBCSCT010000005.1"/>
</dbReference>